<evidence type="ECO:0000256" key="4">
    <source>
        <dbReference type="SAM" id="SignalP"/>
    </source>
</evidence>
<dbReference type="Proteomes" id="UP000314982">
    <property type="component" value="Unassembled WGS sequence"/>
</dbReference>
<feature type="signal peptide" evidence="4">
    <location>
        <begin position="1"/>
        <end position="19"/>
    </location>
</feature>
<dbReference type="InterPro" id="IPR007110">
    <property type="entry name" value="Ig-like_dom"/>
</dbReference>
<dbReference type="InterPro" id="IPR036179">
    <property type="entry name" value="Ig-like_dom_sf"/>
</dbReference>
<dbReference type="GeneTree" id="ENSGT01120000274126"/>
<evidence type="ECO:0000259" key="5">
    <source>
        <dbReference type="PROSITE" id="PS50835"/>
    </source>
</evidence>
<keyword evidence="2" id="KW-0391">Immunity</keyword>
<dbReference type="SUPFAM" id="SSF48726">
    <property type="entry name" value="Immunoglobulin"/>
    <property type="match status" value="1"/>
</dbReference>
<feature type="chain" id="PRO_5021400087" description="Ig-like domain-containing protein" evidence="4">
    <location>
        <begin position="20"/>
        <end position="78"/>
    </location>
</feature>
<dbReference type="AlphaFoldDB" id="A0A4W5L2H8"/>
<protein>
    <recommendedName>
        <fullName evidence="5">Ig-like domain-containing protein</fullName>
    </recommendedName>
</protein>
<evidence type="ECO:0000256" key="1">
    <source>
        <dbReference type="ARBA" id="ARBA00022729"/>
    </source>
</evidence>
<dbReference type="InterPro" id="IPR013783">
    <property type="entry name" value="Ig-like_fold"/>
</dbReference>
<dbReference type="InterPro" id="IPR051287">
    <property type="entry name" value="TCR_variable_region"/>
</dbReference>
<keyword evidence="7" id="KW-1185">Reference proteome</keyword>
<evidence type="ECO:0000256" key="3">
    <source>
        <dbReference type="ARBA" id="ARBA00023319"/>
    </source>
</evidence>
<dbReference type="Ensembl" id="ENSHHUT00000019665.1">
    <property type="protein sequence ID" value="ENSHHUP00000018981.1"/>
    <property type="gene ID" value="ENSHHUG00000011826.1"/>
</dbReference>
<reference evidence="7" key="1">
    <citation type="submission" date="2018-06" db="EMBL/GenBank/DDBJ databases">
        <title>Genome assembly of Danube salmon.</title>
        <authorList>
            <person name="Macqueen D.J."/>
            <person name="Gundappa M.K."/>
        </authorList>
    </citation>
    <scope>NUCLEOTIDE SEQUENCE [LARGE SCALE GENOMIC DNA]</scope>
</reference>
<dbReference type="Gene3D" id="2.60.40.10">
    <property type="entry name" value="Immunoglobulins"/>
    <property type="match status" value="1"/>
</dbReference>
<keyword evidence="3" id="KW-0393">Immunoglobulin domain</keyword>
<evidence type="ECO:0000313" key="7">
    <source>
        <dbReference type="Proteomes" id="UP000314982"/>
    </source>
</evidence>
<dbReference type="PROSITE" id="PS50835">
    <property type="entry name" value="IG_LIKE"/>
    <property type="match status" value="1"/>
</dbReference>
<proteinExistence type="predicted"/>
<keyword evidence="2" id="KW-1064">Adaptive immunity</keyword>
<accession>A0A4W5L2H8</accession>
<name>A0A4W5L2H8_9TELE</name>
<evidence type="ECO:0000313" key="6">
    <source>
        <dbReference type="Ensembl" id="ENSHHUP00000018981.1"/>
    </source>
</evidence>
<sequence length="78" mass="8859">RLLWTVPFILISICGHVTALEGGLVTLRCNNTTAPKTSSNNIYLYWYQQYPNQAPQDLLYKVTLADTALYYCSLKDAQ</sequence>
<organism evidence="6 7">
    <name type="scientific">Hucho hucho</name>
    <name type="common">huchen</name>
    <dbReference type="NCBI Taxonomy" id="62062"/>
    <lineage>
        <taxon>Eukaryota</taxon>
        <taxon>Metazoa</taxon>
        <taxon>Chordata</taxon>
        <taxon>Craniata</taxon>
        <taxon>Vertebrata</taxon>
        <taxon>Euteleostomi</taxon>
        <taxon>Actinopterygii</taxon>
        <taxon>Neopterygii</taxon>
        <taxon>Teleostei</taxon>
        <taxon>Protacanthopterygii</taxon>
        <taxon>Salmoniformes</taxon>
        <taxon>Salmonidae</taxon>
        <taxon>Salmoninae</taxon>
        <taxon>Hucho</taxon>
    </lineage>
</organism>
<feature type="domain" description="Ig-like" evidence="5">
    <location>
        <begin position="7"/>
        <end position="78"/>
    </location>
</feature>
<evidence type="ECO:0000256" key="2">
    <source>
        <dbReference type="ARBA" id="ARBA00023130"/>
    </source>
</evidence>
<dbReference type="PANTHER" id="PTHR19367:SF18">
    <property type="entry name" value="T CELL RECEPTOR ALPHA VARIABLE 16"/>
    <property type="match status" value="1"/>
</dbReference>
<reference evidence="6" key="3">
    <citation type="submission" date="2025-09" db="UniProtKB">
        <authorList>
            <consortium name="Ensembl"/>
        </authorList>
    </citation>
    <scope>IDENTIFICATION</scope>
</reference>
<reference evidence="6" key="2">
    <citation type="submission" date="2025-08" db="UniProtKB">
        <authorList>
            <consortium name="Ensembl"/>
        </authorList>
    </citation>
    <scope>IDENTIFICATION</scope>
</reference>
<keyword evidence="1 4" id="KW-0732">Signal</keyword>
<dbReference type="PANTHER" id="PTHR19367">
    <property type="entry name" value="T-CELL RECEPTOR ALPHA CHAIN V REGION"/>
    <property type="match status" value="1"/>
</dbReference>
<dbReference type="GO" id="GO:0002250">
    <property type="term" value="P:adaptive immune response"/>
    <property type="evidence" value="ECO:0007669"/>
    <property type="project" value="UniProtKB-KW"/>
</dbReference>